<dbReference type="RefSeq" id="WP_008836295.1">
    <property type="nucleotide sequence ID" value="NZ_AHAM01000102.1"/>
</dbReference>
<reference evidence="1 2" key="1">
    <citation type="journal article" date="2012" name="J. Bacteriol.">
        <title>Draft Genome Sequence of Mesorhizobium alhagi CCNWXJ12-2T, a Novel Salt-Resistant Species Isolated from the Desert of Northwestern China.</title>
        <authorList>
            <person name="Zhou M."/>
            <person name="Chen W."/>
            <person name="Chen H."/>
            <person name="Wei G."/>
        </authorList>
    </citation>
    <scope>NUCLEOTIDE SEQUENCE [LARGE SCALE GENOMIC DNA]</scope>
    <source>
        <strain evidence="1 2">CCNWXJ12-2</strain>
    </source>
</reference>
<dbReference type="EMBL" id="AHAM01000102">
    <property type="protein sequence ID" value="EHK56768.1"/>
    <property type="molecule type" value="Genomic_DNA"/>
</dbReference>
<evidence type="ECO:0000313" key="1">
    <source>
        <dbReference type="EMBL" id="EHK56768.1"/>
    </source>
</evidence>
<accession>H0HR85</accession>
<evidence type="ECO:0000313" key="2">
    <source>
        <dbReference type="Proteomes" id="UP000003250"/>
    </source>
</evidence>
<gene>
    <name evidence="1" type="ORF">MAXJ12_13351</name>
</gene>
<protein>
    <submittedName>
        <fullName evidence="1">Uncharacterized protein</fullName>
    </submittedName>
</protein>
<keyword evidence="2" id="KW-1185">Reference proteome</keyword>
<organism evidence="1 2">
    <name type="scientific">Mesorhizobium alhagi CCNWXJ12-2</name>
    <dbReference type="NCBI Taxonomy" id="1107882"/>
    <lineage>
        <taxon>Bacteria</taxon>
        <taxon>Pseudomonadati</taxon>
        <taxon>Pseudomonadota</taxon>
        <taxon>Alphaproteobacteria</taxon>
        <taxon>Hyphomicrobiales</taxon>
        <taxon>Phyllobacteriaceae</taxon>
        <taxon>Allomesorhizobium</taxon>
    </lineage>
</organism>
<proteinExistence type="predicted"/>
<dbReference type="AlphaFoldDB" id="H0HR85"/>
<sequence>MAECARGPGKLTPCSDQAIRAEVRRDPDIAKAKDGGRDFEVFYIEGGWFDTPAIAGCSAISKPRLNIQINNLPNLVDLGSKRYFLCKNIDSEPIVYQSC</sequence>
<dbReference type="Proteomes" id="UP000003250">
    <property type="component" value="Unassembled WGS sequence"/>
</dbReference>
<name>H0HR85_9HYPH</name>